<name>A0A0P0RAG0_9BURK</name>
<evidence type="ECO:0000313" key="1">
    <source>
        <dbReference type="EMBL" id="ALL65193.1"/>
    </source>
</evidence>
<sequence length="54" mass="6260">MCRVVHCHLPASMRCGRACQAQPGWEHPNHCPLFRRSFAIAGRIHKKARSFKFK</sequence>
<proteinExistence type="predicted"/>
<organism evidence="1 2">
    <name type="scientific">Paraburkholderia caribensis MBA4</name>
    <dbReference type="NCBI Taxonomy" id="1323664"/>
    <lineage>
        <taxon>Bacteria</taxon>
        <taxon>Pseudomonadati</taxon>
        <taxon>Pseudomonadota</taxon>
        <taxon>Betaproteobacteria</taxon>
        <taxon>Burkholderiales</taxon>
        <taxon>Burkholderiaceae</taxon>
        <taxon>Paraburkholderia</taxon>
    </lineage>
</organism>
<protein>
    <submittedName>
        <fullName evidence="1">Uncharacterized protein</fullName>
    </submittedName>
</protein>
<evidence type="ECO:0000313" key="2">
    <source>
        <dbReference type="Proteomes" id="UP000019146"/>
    </source>
</evidence>
<gene>
    <name evidence="1" type="ORF">K788_0004448</name>
</gene>
<dbReference type="KEGG" id="bcai:K788_0004448"/>
<dbReference type="AlphaFoldDB" id="A0A0P0RAG0"/>
<dbReference type="Proteomes" id="UP000019146">
    <property type="component" value="Chromosome 1"/>
</dbReference>
<reference evidence="1 2" key="1">
    <citation type="journal article" date="2014" name="Genome Announc.">
        <title>Draft Genome Sequence of the Haloacid-Degrading Burkholderia caribensis Strain MBA4.</title>
        <authorList>
            <person name="Pan Y."/>
            <person name="Kong K.F."/>
            <person name="Tsang J.S."/>
        </authorList>
    </citation>
    <scope>NUCLEOTIDE SEQUENCE [LARGE SCALE GENOMIC DNA]</scope>
    <source>
        <strain evidence="1 2">MBA4</strain>
    </source>
</reference>
<accession>A0A0P0RAG0</accession>
<dbReference type="EMBL" id="CP012746">
    <property type="protein sequence ID" value="ALL65193.1"/>
    <property type="molecule type" value="Genomic_DNA"/>
</dbReference>